<protein>
    <recommendedName>
        <fullName evidence="4">Energy transducer TonB</fullName>
    </recommendedName>
</protein>
<accession>A0A7V7KTN6</accession>
<sequence length="273" mass="29633">MRESVRLAYLEAMGVTGWVPIQTLAHAALRSAPEPELPAENIQQRLEPALATGADAVIDTRSAEQPTSANVERAAVPAPRKHELPRVSPPKPATLPAKIEPEEETVAPAVELTQVAPFYLQLWMAGPCALLIETPDPGIEKGTPHYNLLGDILRAAQLPTTPQLHADFRWPLSRNPQVARSAAAASEALQAFMQARLELAPVSSIGCFGTAAGLLAEADPQQAQALCGREEALDGLVAAWFAPDLQTLMNQPEEKARLWHLLKRVMPRWQDRA</sequence>
<keyword evidence="3" id="KW-1185">Reference proteome</keyword>
<evidence type="ECO:0008006" key="4">
    <source>
        <dbReference type="Google" id="ProtNLM"/>
    </source>
</evidence>
<organism evidence="2 3">
    <name type="scientific">Halopseudomonas laoshanensis</name>
    <dbReference type="NCBI Taxonomy" id="2268758"/>
    <lineage>
        <taxon>Bacteria</taxon>
        <taxon>Pseudomonadati</taxon>
        <taxon>Pseudomonadota</taxon>
        <taxon>Gammaproteobacteria</taxon>
        <taxon>Pseudomonadales</taxon>
        <taxon>Pseudomonadaceae</taxon>
        <taxon>Halopseudomonas</taxon>
    </lineage>
</organism>
<proteinExistence type="predicted"/>
<dbReference type="AlphaFoldDB" id="A0A7V7KTN6"/>
<evidence type="ECO:0000256" key="1">
    <source>
        <dbReference type="SAM" id="MobiDB-lite"/>
    </source>
</evidence>
<evidence type="ECO:0000313" key="3">
    <source>
        <dbReference type="Proteomes" id="UP000463138"/>
    </source>
</evidence>
<dbReference type="OrthoDB" id="7028983at2"/>
<gene>
    <name evidence="2" type="ORF">DT594_15465</name>
</gene>
<dbReference type="RefSeq" id="WP_149333598.1">
    <property type="nucleotide sequence ID" value="NZ_QOVF01000006.1"/>
</dbReference>
<comment type="caution">
    <text evidence="2">The sequence shown here is derived from an EMBL/GenBank/DDBJ whole genome shotgun (WGS) entry which is preliminary data.</text>
</comment>
<dbReference type="EMBL" id="QOVF01000006">
    <property type="protein sequence ID" value="KAA0692364.1"/>
    <property type="molecule type" value="Genomic_DNA"/>
</dbReference>
<evidence type="ECO:0000313" key="2">
    <source>
        <dbReference type="EMBL" id="KAA0692364.1"/>
    </source>
</evidence>
<reference evidence="2 3" key="1">
    <citation type="submission" date="2018-07" db="EMBL/GenBank/DDBJ databases">
        <title>Pseudomonas laoshanensis sp. nov., isolated from soil.</title>
        <authorList>
            <person name="Sun J."/>
            <person name="Yu L."/>
            <person name="Wang M."/>
            <person name="Zhang C."/>
        </authorList>
    </citation>
    <scope>NUCLEOTIDE SEQUENCE [LARGE SCALE GENOMIC DNA]</scope>
    <source>
        <strain evidence="2 3">Y22</strain>
    </source>
</reference>
<feature type="region of interest" description="Disordered" evidence="1">
    <location>
        <begin position="61"/>
        <end position="96"/>
    </location>
</feature>
<name>A0A7V7KTN6_9GAMM</name>
<dbReference type="Proteomes" id="UP000463138">
    <property type="component" value="Unassembled WGS sequence"/>
</dbReference>